<evidence type="ECO:0000313" key="2">
    <source>
        <dbReference type="EMBL" id="KAF2087469.1"/>
    </source>
</evidence>
<dbReference type="FunFam" id="3.90.550.10:FF:000171">
    <property type="entry name" value="Glycosyl transferase family protein"/>
    <property type="match status" value="1"/>
</dbReference>
<dbReference type="InterPro" id="IPR050587">
    <property type="entry name" value="GNT1/Glycosyltrans_8"/>
</dbReference>
<dbReference type="AlphaFoldDB" id="A0A9P4HWT8"/>
<proteinExistence type="predicted"/>
<dbReference type="Gene3D" id="3.90.550.10">
    <property type="entry name" value="Spore Coat Polysaccharide Biosynthesis Protein SpsA, Chain A"/>
    <property type="match status" value="1"/>
</dbReference>
<keyword evidence="3" id="KW-1185">Reference proteome</keyword>
<feature type="compositionally biased region" description="Polar residues" evidence="1">
    <location>
        <begin position="184"/>
        <end position="197"/>
    </location>
</feature>
<accession>A0A9P4HWT8</accession>
<evidence type="ECO:0000256" key="1">
    <source>
        <dbReference type="SAM" id="MobiDB-lite"/>
    </source>
</evidence>
<dbReference type="OrthoDB" id="2014201at2759"/>
<dbReference type="InterPro" id="IPR029044">
    <property type="entry name" value="Nucleotide-diphossugar_trans"/>
</dbReference>
<protein>
    <submittedName>
        <fullName evidence="2">Glycosyltransferase family 8 protein</fullName>
    </submittedName>
</protein>
<feature type="region of interest" description="Disordered" evidence="1">
    <location>
        <begin position="184"/>
        <end position="208"/>
    </location>
</feature>
<evidence type="ECO:0000313" key="3">
    <source>
        <dbReference type="Proteomes" id="UP000799776"/>
    </source>
</evidence>
<dbReference type="PANTHER" id="PTHR11183">
    <property type="entry name" value="GLYCOGENIN SUBFAMILY MEMBER"/>
    <property type="match status" value="1"/>
</dbReference>
<comment type="caution">
    <text evidence="2">The sequence shown here is derived from an EMBL/GenBank/DDBJ whole genome shotgun (WGS) entry which is preliminary data.</text>
</comment>
<dbReference type="Proteomes" id="UP000799776">
    <property type="component" value="Unassembled WGS sequence"/>
</dbReference>
<sequence>MSSAKENEAAVSAVNPDQTRVVDSSKGESFWTTLITNTAYLPGLLALDYSLKRAKSAYPLVALYTDAFPPDGHRALDVRGIPKKHIPYLLPNTPKDYSNDPRFYDCWSKLTPFSLVEYDRVVQLDSDMLVLRNMDELMELELDPPSMQGDGGRVFAASHACVCNPLNKPHYPKDWIPSNCAFTSQHSSPDPAQTQGAPPTAGLGMPNGGLQVVNPSAGVYGRILRALQSETTASYEFADQSLLSDLFGGRWVALPYTYNALKTLRWKGVHSDIWRDDEVKNMHYLLAPKPWDESIEVRKAPRDERTESHQWWWDINEERLREERARGIDDGF</sequence>
<dbReference type="EMBL" id="ML978720">
    <property type="protein sequence ID" value="KAF2087469.1"/>
    <property type="molecule type" value="Genomic_DNA"/>
</dbReference>
<dbReference type="CDD" id="cd02537">
    <property type="entry name" value="GT8_Glycogenin"/>
    <property type="match status" value="1"/>
</dbReference>
<name>A0A9P4HWT8_9PEZI</name>
<reference evidence="2" key="1">
    <citation type="journal article" date="2020" name="Stud. Mycol.">
        <title>101 Dothideomycetes genomes: a test case for predicting lifestyles and emergence of pathogens.</title>
        <authorList>
            <person name="Haridas S."/>
            <person name="Albert R."/>
            <person name="Binder M."/>
            <person name="Bloem J."/>
            <person name="Labutti K."/>
            <person name="Salamov A."/>
            <person name="Andreopoulos B."/>
            <person name="Baker S."/>
            <person name="Barry K."/>
            <person name="Bills G."/>
            <person name="Bluhm B."/>
            <person name="Cannon C."/>
            <person name="Castanera R."/>
            <person name="Culley D."/>
            <person name="Daum C."/>
            <person name="Ezra D."/>
            <person name="Gonzalez J."/>
            <person name="Henrissat B."/>
            <person name="Kuo A."/>
            <person name="Liang C."/>
            <person name="Lipzen A."/>
            <person name="Lutzoni F."/>
            <person name="Magnuson J."/>
            <person name="Mondo S."/>
            <person name="Nolan M."/>
            <person name="Ohm R."/>
            <person name="Pangilinan J."/>
            <person name="Park H.-J."/>
            <person name="Ramirez L."/>
            <person name="Alfaro M."/>
            <person name="Sun H."/>
            <person name="Tritt A."/>
            <person name="Yoshinaga Y."/>
            <person name="Zwiers L.-H."/>
            <person name="Turgeon B."/>
            <person name="Goodwin S."/>
            <person name="Spatafora J."/>
            <person name="Crous P."/>
            <person name="Grigoriev I."/>
        </authorList>
    </citation>
    <scope>NUCLEOTIDE SEQUENCE</scope>
    <source>
        <strain evidence="2">CBS 121410</strain>
    </source>
</reference>
<organism evidence="2 3">
    <name type="scientific">Saccharata proteae CBS 121410</name>
    <dbReference type="NCBI Taxonomy" id="1314787"/>
    <lineage>
        <taxon>Eukaryota</taxon>
        <taxon>Fungi</taxon>
        <taxon>Dikarya</taxon>
        <taxon>Ascomycota</taxon>
        <taxon>Pezizomycotina</taxon>
        <taxon>Dothideomycetes</taxon>
        <taxon>Dothideomycetes incertae sedis</taxon>
        <taxon>Botryosphaeriales</taxon>
        <taxon>Saccharataceae</taxon>
        <taxon>Saccharata</taxon>
    </lineage>
</organism>
<dbReference type="SUPFAM" id="SSF53448">
    <property type="entry name" value="Nucleotide-diphospho-sugar transferases"/>
    <property type="match status" value="1"/>
</dbReference>
<gene>
    <name evidence="2" type="ORF">K490DRAFT_57073</name>
</gene>